<keyword evidence="3 6" id="KW-1133">Transmembrane helix</keyword>
<name>A0A9P1DKP4_9DINO</name>
<dbReference type="SUPFAM" id="SSF53383">
    <property type="entry name" value="PLP-dependent transferases"/>
    <property type="match status" value="2"/>
</dbReference>
<dbReference type="CDD" id="cd00609">
    <property type="entry name" value="AAT_like"/>
    <property type="match status" value="1"/>
</dbReference>
<dbReference type="GO" id="GO:0016020">
    <property type="term" value="C:membrane"/>
    <property type="evidence" value="ECO:0007669"/>
    <property type="project" value="UniProtKB-SubCell"/>
</dbReference>
<feature type="compositionally biased region" description="Low complexity" evidence="5">
    <location>
        <begin position="371"/>
        <end position="380"/>
    </location>
</feature>
<feature type="transmembrane region" description="Helical" evidence="6">
    <location>
        <begin position="577"/>
        <end position="597"/>
    </location>
</feature>
<evidence type="ECO:0000313" key="10">
    <source>
        <dbReference type="EMBL" id="CAL4799381.1"/>
    </source>
</evidence>
<reference evidence="9" key="2">
    <citation type="submission" date="2024-04" db="EMBL/GenBank/DDBJ databases">
        <authorList>
            <person name="Chen Y."/>
            <person name="Shah S."/>
            <person name="Dougan E. K."/>
            <person name="Thang M."/>
            <person name="Chan C."/>
        </authorList>
    </citation>
    <scope>NUCLEOTIDE SEQUENCE [LARGE SCALE GENOMIC DNA]</scope>
</reference>
<keyword evidence="4 6" id="KW-0472">Membrane</keyword>
<evidence type="ECO:0000313" key="11">
    <source>
        <dbReference type="Proteomes" id="UP001152797"/>
    </source>
</evidence>
<evidence type="ECO:0000313" key="8">
    <source>
        <dbReference type="EMBL" id="CAI4012069.1"/>
    </source>
</evidence>
<feature type="transmembrane region" description="Helical" evidence="6">
    <location>
        <begin position="336"/>
        <end position="359"/>
    </location>
</feature>
<dbReference type="Gene3D" id="3.40.640.10">
    <property type="entry name" value="Type I PLP-dependent aspartate aminotransferase-like (Major domain)"/>
    <property type="match status" value="1"/>
</dbReference>
<dbReference type="InterPro" id="IPR007300">
    <property type="entry name" value="CidB/LrgB"/>
</dbReference>
<dbReference type="InterPro" id="IPR015421">
    <property type="entry name" value="PyrdxlP-dep_Trfase_major"/>
</dbReference>
<dbReference type="Pfam" id="PF04172">
    <property type="entry name" value="LrgB"/>
    <property type="match status" value="1"/>
</dbReference>
<feature type="transmembrane region" description="Helical" evidence="6">
    <location>
        <begin position="659"/>
        <end position="689"/>
    </location>
</feature>
<dbReference type="Proteomes" id="UP001152797">
    <property type="component" value="Unassembled WGS sequence"/>
</dbReference>
<evidence type="ECO:0000256" key="5">
    <source>
        <dbReference type="SAM" id="MobiDB-lite"/>
    </source>
</evidence>
<feature type="transmembrane region" description="Helical" evidence="6">
    <location>
        <begin position="488"/>
        <end position="509"/>
    </location>
</feature>
<keyword evidence="11" id="KW-1185">Reference proteome</keyword>
<feature type="transmembrane region" description="Helical" evidence="6">
    <location>
        <begin position="424"/>
        <end position="442"/>
    </location>
</feature>
<dbReference type="EMBL" id="CAMXCT030005334">
    <property type="protein sequence ID" value="CAL4799381.1"/>
    <property type="molecule type" value="Genomic_DNA"/>
</dbReference>
<dbReference type="InterPro" id="IPR004839">
    <property type="entry name" value="Aminotransferase_I/II_large"/>
</dbReference>
<feature type="transmembrane region" description="Helical" evidence="6">
    <location>
        <begin position="400"/>
        <end position="418"/>
    </location>
</feature>
<dbReference type="Gene3D" id="3.90.1150.10">
    <property type="entry name" value="Aspartate Aminotransferase, domain 1"/>
    <property type="match status" value="2"/>
</dbReference>
<sequence length="769" mass="84178">MFEQAAESEGLVIRRPNFTKEMGFPLQEVLEMVNPKTSLIVLSNPNNPTGTEIPRDAIMEVLKKCSCAILVDECYFEFMDPSTSVANEVETYPNLFVSRTFSKTWGFPSLRLGYLLSTGSNVSALTCVRGPYDINQLAVVGILAALKQRDYVFEYVREVMEPWCNGSVAVMGRLESNPSFSKVLWPSPDFHAALMARAFVRVSPWQRRDPGAWLGCGSVDVMPNAIDVGVRRGMTSASEKSHRFVAVACFMLIEKAMVASGLSKFLPGTLLGMFALFGFLLTLDASGNPGAANAIFRFLEPGYRFLLKWAPVFFTPALVKLPLVEEHISGFEFLRLAVLIFVGGMLQMAAVAMIARWLANREKGPLLEVADSSPVSPDSSPKSDKEPYPRPGRPFKRRWLPVYGLIMLVALGLLHFGRDSPSCEIAYMLCASLLAFVLGNSMPAKAKSIFHPIFAGVLGSWLALALWAQQDETRSFREVLVTYSSPGGAGPLMSMLLNPLVVALALLLFERRKLLRRDRKLIIGTSLLGAVSGIFGTALMARLLQLPGPLAKPTVGRYCTAPLALAVAGNISASPPLTVAMVVASGFVGIFAAQPLLARLQVTKSRERGLAIGAVSHVLGTVSLASWDEKAVPYSALCFVLASGSTAAFTSLPPVQALLLWILPACDILVSHLGVLLNFCTFWTFALFLDQSKPLFEDFLKKRGIEFWPTAANFIFCYFSEPVRLESALRERGILVRPKKDHKGVLGLRVSFGTVEQMKQVIQAMEELL</sequence>
<dbReference type="EMBL" id="CAMXCT020005334">
    <property type="protein sequence ID" value="CAL1165444.1"/>
    <property type="molecule type" value="Genomic_DNA"/>
</dbReference>
<evidence type="ECO:0000256" key="4">
    <source>
        <dbReference type="ARBA" id="ARBA00023136"/>
    </source>
</evidence>
<comment type="caution">
    <text evidence="8">The sequence shown here is derived from an EMBL/GenBank/DDBJ whole genome shotgun (WGS) entry which is preliminary data.</text>
</comment>
<dbReference type="GO" id="GO:0030170">
    <property type="term" value="F:pyridoxal phosphate binding"/>
    <property type="evidence" value="ECO:0007669"/>
    <property type="project" value="InterPro"/>
</dbReference>
<organism evidence="8">
    <name type="scientific">Cladocopium goreaui</name>
    <dbReference type="NCBI Taxonomy" id="2562237"/>
    <lineage>
        <taxon>Eukaryota</taxon>
        <taxon>Sar</taxon>
        <taxon>Alveolata</taxon>
        <taxon>Dinophyceae</taxon>
        <taxon>Suessiales</taxon>
        <taxon>Symbiodiniaceae</taxon>
        <taxon>Cladocopium</taxon>
    </lineage>
</organism>
<gene>
    <name evidence="8" type="ORF">C1SCF055_LOCUS37170</name>
</gene>
<feature type="transmembrane region" description="Helical" evidence="6">
    <location>
        <begin position="521"/>
        <end position="544"/>
    </location>
</feature>
<evidence type="ECO:0000313" key="9">
    <source>
        <dbReference type="EMBL" id="CAL1165444.1"/>
    </source>
</evidence>
<evidence type="ECO:0000256" key="6">
    <source>
        <dbReference type="SAM" id="Phobius"/>
    </source>
</evidence>
<evidence type="ECO:0000259" key="7">
    <source>
        <dbReference type="Pfam" id="PF00155"/>
    </source>
</evidence>
<evidence type="ECO:0000256" key="1">
    <source>
        <dbReference type="ARBA" id="ARBA00004141"/>
    </source>
</evidence>
<dbReference type="Pfam" id="PF00155">
    <property type="entry name" value="Aminotran_1_2"/>
    <property type="match status" value="1"/>
</dbReference>
<feature type="transmembrane region" description="Helical" evidence="6">
    <location>
        <begin position="265"/>
        <end position="284"/>
    </location>
</feature>
<feature type="transmembrane region" description="Helical" evidence="6">
    <location>
        <begin position="449"/>
        <end position="468"/>
    </location>
</feature>
<dbReference type="EMBL" id="CAMXCT010005334">
    <property type="protein sequence ID" value="CAI4012069.1"/>
    <property type="molecule type" value="Genomic_DNA"/>
</dbReference>
<reference evidence="8" key="1">
    <citation type="submission" date="2022-10" db="EMBL/GenBank/DDBJ databases">
        <authorList>
            <person name="Chen Y."/>
            <person name="Dougan E. K."/>
            <person name="Chan C."/>
            <person name="Rhodes N."/>
            <person name="Thang M."/>
        </authorList>
    </citation>
    <scope>NUCLEOTIDE SEQUENCE</scope>
</reference>
<accession>A0A9P1DKP4</accession>
<protein>
    <submittedName>
        <fullName evidence="10">Plastidal glycolate/glycerate translocator 1, chloroplastic (Bacterial membrane protein LrgB-like protein) (AtLrgB)</fullName>
    </submittedName>
</protein>
<proteinExistence type="predicted"/>
<dbReference type="OrthoDB" id="443193at2759"/>
<dbReference type="InterPro" id="IPR015424">
    <property type="entry name" value="PyrdxlP-dep_Trfase"/>
</dbReference>
<dbReference type="PANTHER" id="PTHR30249">
    <property type="entry name" value="PUTATIVE SEROTONIN TRANSPORTER"/>
    <property type="match status" value="1"/>
</dbReference>
<dbReference type="InterPro" id="IPR015422">
    <property type="entry name" value="PyrdxlP-dep_Trfase_small"/>
</dbReference>
<comment type="subcellular location">
    <subcellularLocation>
        <location evidence="1">Membrane</location>
        <topology evidence="1">Multi-pass membrane protein</topology>
    </subcellularLocation>
</comment>
<feature type="transmembrane region" description="Helical" evidence="6">
    <location>
        <begin position="633"/>
        <end position="652"/>
    </location>
</feature>
<dbReference type="AlphaFoldDB" id="A0A9P1DKP4"/>
<evidence type="ECO:0000256" key="3">
    <source>
        <dbReference type="ARBA" id="ARBA00022989"/>
    </source>
</evidence>
<feature type="region of interest" description="Disordered" evidence="5">
    <location>
        <begin position="369"/>
        <end position="392"/>
    </location>
</feature>
<evidence type="ECO:0000256" key="2">
    <source>
        <dbReference type="ARBA" id="ARBA00022692"/>
    </source>
</evidence>
<dbReference type="PANTHER" id="PTHR30249:SF0">
    <property type="entry name" value="PLASTIDAL GLYCOLATE_GLYCERATE TRANSLOCATOR 1, CHLOROPLASTIC"/>
    <property type="match status" value="1"/>
</dbReference>
<keyword evidence="2 6" id="KW-0812">Transmembrane</keyword>
<feature type="domain" description="Aminotransferase class I/classII large" evidence="7">
    <location>
        <begin position="2"/>
        <end position="150"/>
    </location>
</feature>